<dbReference type="Gene3D" id="3.30.160.670">
    <property type="match status" value="1"/>
</dbReference>
<accession>A0A1T5B8K4</accession>
<dbReference type="EMBL" id="FUZA01000001">
    <property type="protein sequence ID" value="SKB43379.1"/>
    <property type="molecule type" value="Genomic_DNA"/>
</dbReference>
<protein>
    <recommendedName>
        <fullName evidence="1">DUF4136 domain-containing protein</fullName>
    </recommendedName>
</protein>
<dbReference type="Proteomes" id="UP000190897">
    <property type="component" value="Unassembled WGS sequence"/>
</dbReference>
<evidence type="ECO:0000313" key="3">
    <source>
        <dbReference type="Proteomes" id="UP000190897"/>
    </source>
</evidence>
<organism evidence="2 3">
    <name type="scientific">Dyadobacter psychrophilus</name>
    <dbReference type="NCBI Taxonomy" id="651661"/>
    <lineage>
        <taxon>Bacteria</taxon>
        <taxon>Pseudomonadati</taxon>
        <taxon>Bacteroidota</taxon>
        <taxon>Cytophagia</taxon>
        <taxon>Cytophagales</taxon>
        <taxon>Spirosomataceae</taxon>
        <taxon>Dyadobacter</taxon>
    </lineage>
</organism>
<dbReference type="STRING" id="651661.SAMN05660293_00106"/>
<sequence length="189" mass="22211">MKKLVYLLAILATACSPEIRTYSDYDKEFDVSQFRTYNWSKPLQADRERYPLYYNEITDQRIRSAVNDLLAIRGYVLTDSSAEFTLDYTITVEERSVFLPDPYGYMYWDYYMRPRPDVFNYREATLTLDVLKAPDGHLLWRGWAVGVLEVVVYESRDVEVAIRSAIAKILKDFPESVKRQGVDMTIKIR</sequence>
<name>A0A1T5B8K4_9BACT</name>
<dbReference type="RefSeq" id="WP_082212733.1">
    <property type="nucleotide sequence ID" value="NZ_FUZA01000001.1"/>
</dbReference>
<gene>
    <name evidence="2" type="ORF">SAMN05660293_00106</name>
</gene>
<dbReference type="OrthoDB" id="118896at2"/>
<proteinExistence type="predicted"/>
<evidence type="ECO:0000313" key="2">
    <source>
        <dbReference type="EMBL" id="SKB43379.1"/>
    </source>
</evidence>
<dbReference type="Pfam" id="PF13590">
    <property type="entry name" value="DUF4136"/>
    <property type="match status" value="1"/>
</dbReference>
<evidence type="ECO:0000259" key="1">
    <source>
        <dbReference type="Pfam" id="PF13590"/>
    </source>
</evidence>
<dbReference type="InterPro" id="IPR025411">
    <property type="entry name" value="DUF4136"/>
</dbReference>
<keyword evidence="3" id="KW-1185">Reference proteome</keyword>
<feature type="domain" description="DUF4136" evidence="1">
    <location>
        <begin position="22"/>
        <end position="174"/>
    </location>
</feature>
<reference evidence="3" key="1">
    <citation type="submission" date="2017-02" db="EMBL/GenBank/DDBJ databases">
        <authorList>
            <person name="Varghese N."/>
            <person name="Submissions S."/>
        </authorList>
    </citation>
    <scope>NUCLEOTIDE SEQUENCE [LARGE SCALE GENOMIC DNA]</scope>
    <source>
        <strain evidence="3">DSM 22270</strain>
    </source>
</reference>
<dbReference type="AlphaFoldDB" id="A0A1T5B8K4"/>
<dbReference type="PROSITE" id="PS51257">
    <property type="entry name" value="PROKAR_LIPOPROTEIN"/>
    <property type="match status" value="1"/>
</dbReference>